<keyword evidence="3" id="KW-1185">Reference proteome</keyword>
<gene>
    <name evidence="2" type="ORF">RFI_25086</name>
</gene>
<feature type="compositionally biased region" description="Acidic residues" evidence="1">
    <location>
        <begin position="566"/>
        <end position="588"/>
    </location>
</feature>
<feature type="region of interest" description="Disordered" evidence="1">
    <location>
        <begin position="373"/>
        <end position="397"/>
    </location>
</feature>
<dbReference type="EMBL" id="ASPP01021541">
    <property type="protein sequence ID" value="ETO12289.1"/>
    <property type="molecule type" value="Genomic_DNA"/>
</dbReference>
<accession>X6MEE9</accession>
<evidence type="ECO:0000256" key="1">
    <source>
        <dbReference type="SAM" id="MobiDB-lite"/>
    </source>
</evidence>
<evidence type="ECO:0000313" key="2">
    <source>
        <dbReference type="EMBL" id="ETO12289.1"/>
    </source>
</evidence>
<comment type="caution">
    <text evidence="2">The sequence shown here is derived from an EMBL/GenBank/DDBJ whole genome shotgun (WGS) entry which is preliminary data.</text>
</comment>
<name>X6MEE9_RETFI</name>
<protein>
    <submittedName>
        <fullName evidence="2">Transcription factor with AP2 domain(S)</fullName>
    </submittedName>
</protein>
<organism evidence="2 3">
    <name type="scientific">Reticulomyxa filosa</name>
    <dbReference type="NCBI Taxonomy" id="46433"/>
    <lineage>
        <taxon>Eukaryota</taxon>
        <taxon>Sar</taxon>
        <taxon>Rhizaria</taxon>
        <taxon>Retaria</taxon>
        <taxon>Foraminifera</taxon>
        <taxon>Monothalamids</taxon>
        <taxon>Reticulomyxidae</taxon>
        <taxon>Reticulomyxa</taxon>
    </lineage>
</organism>
<dbReference type="AlphaFoldDB" id="X6MEE9"/>
<sequence>MHLAHCYLIDVDFEQDKETHDYCEWKEPPDHNCASKSPLFNACVEYMTLQMKQHIPIIGKLQSGSFAMFPPFSYLDDVSSQCNNLVTSVDVTFAMNCIIQLYNYHLNDILQKHIIEECRILHPAIAVHMIRHELFVQLPLTVALQLIGVDDVQLKEEFLFEQCVKWCQHNEFMTNSLPTDLIIQGSKTKIDDKSELTQTENTLAPKPVLFYTHTLYMMYILHTKSLIDRREKNKMIGKMRVEVVAVFVFYAIHSTAPDEPSILSTKGNAIGRAFERAGDRAAVKKMSISSTSTSSPSVVSASASAFGSLSCLWKYELNDTPRLRMDDVSFDLCFPEFAHECLSKDGKKVIVLSSLNGGGAMDWRQSSALDRHFGDTRSRKSQSRRHRRRASNGSGGDYSFDDDVNQVMCVSAKNAWRKCNGVQSFAVRVIDVTCQEDNSICVGVISDAMIVEKEIRHFNCDALQYSYYLRLHWSDDNDGNANNYDPLASKGEQGLFGLDTANASAGTGAGASAGSGRDSFFRYPFGYVATANDPFGLYINPNNSVWTNPQNHSTPVDTMVGHSGNDEDEDEDEDDEEEENDDNDNDYDYDNHDNDDNAEIILLNDERDEQNPCHVKCGIYALEYGKTNKKHKLKRRVEMGDVIKVEVDCYEYSITFFVNDEVIGDKVQMLSNWTIYPAIHVCAERAVLKGVQNMYTPSTFECESKSTKSFSIFFSKANLHNHFKPKKKFALRNLFYIFCVVIAKKKSMDRYSFQF</sequence>
<reference evidence="2 3" key="1">
    <citation type="journal article" date="2013" name="Curr. Biol.">
        <title>The Genome of the Foraminiferan Reticulomyxa filosa.</title>
        <authorList>
            <person name="Glockner G."/>
            <person name="Hulsmann N."/>
            <person name="Schleicher M."/>
            <person name="Noegel A.A."/>
            <person name="Eichinger L."/>
            <person name="Gallinger C."/>
            <person name="Pawlowski J."/>
            <person name="Sierra R."/>
            <person name="Euteneuer U."/>
            <person name="Pillet L."/>
            <person name="Moustafa A."/>
            <person name="Platzer M."/>
            <person name="Groth M."/>
            <person name="Szafranski K."/>
            <person name="Schliwa M."/>
        </authorList>
    </citation>
    <scope>NUCLEOTIDE SEQUENCE [LARGE SCALE GENOMIC DNA]</scope>
</reference>
<evidence type="ECO:0000313" key="3">
    <source>
        <dbReference type="Proteomes" id="UP000023152"/>
    </source>
</evidence>
<feature type="compositionally biased region" description="Basic residues" evidence="1">
    <location>
        <begin position="379"/>
        <end position="390"/>
    </location>
</feature>
<proteinExistence type="predicted"/>
<feature type="region of interest" description="Disordered" evidence="1">
    <location>
        <begin position="548"/>
        <end position="593"/>
    </location>
</feature>
<dbReference type="Proteomes" id="UP000023152">
    <property type="component" value="Unassembled WGS sequence"/>
</dbReference>